<dbReference type="AlphaFoldDB" id="A0A2D2D664"/>
<dbReference type="InterPro" id="IPR006143">
    <property type="entry name" value="RND_pump_MFP"/>
</dbReference>
<dbReference type="PANTHER" id="PTHR30097:SF4">
    <property type="entry name" value="SLR6042 PROTEIN"/>
    <property type="match status" value="1"/>
</dbReference>
<dbReference type="InterPro" id="IPR058647">
    <property type="entry name" value="BSH_CzcB-like"/>
</dbReference>
<gene>
    <name evidence="7" type="ORF">CQW49_19870</name>
</gene>
<dbReference type="InterPro" id="IPR058792">
    <property type="entry name" value="Beta-barrel_RND_2"/>
</dbReference>
<protein>
    <submittedName>
        <fullName evidence="7">Efflux RND transporter periplasmic adaptor subunit</fullName>
    </submittedName>
</protein>
<feature type="domain" description="CzcB-like barrel-sandwich hybrid" evidence="5">
    <location>
        <begin position="87"/>
        <end position="241"/>
    </location>
</feature>
<dbReference type="GO" id="GO:0060003">
    <property type="term" value="P:copper ion export"/>
    <property type="evidence" value="ECO:0007669"/>
    <property type="project" value="TreeGrafter"/>
</dbReference>
<dbReference type="GO" id="GO:0015679">
    <property type="term" value="P:plasma membrane copper ion transport"/>
    <property type="evidence" value="ECO:0007669"/>
    <property type="project" value="TreeGrafter"/>
</dbReference>
<keyword evidence="8" id="KW-1185">Reference proteome</keyword>
<evidence type="ECO:0000259" key="6">
    <source>
        <dbReference type="Pfam" id="PF25975"/>
    </source>
</evidence>
<accession>A0A2D2D664</accession>
<dbReference type="SUPFAM" id="SSF111369">
    <property type="entry name" value="HlyD-like secretion proteins"/>
    <property type="match status" value="1"/>
</dbReference>
<evidence type="ECO:0000259" key="5">
    <source>
        <dbReference type="Pfam" id="PF25973"/>
    </source>
</evidence>
<dbReference type="Gene3D" id="2.40.50.100">
    <property type="match status" value="1"/>
</dbReference>
<sequence>MRRLGLGATLGAGIALGALLPPLATSLRSWLGAGEEAVPAAKADDGLVVLSAEQIAAEHIGAVAAAPGTLARVITAPAVLTADSDRIGKVAAKVAGTIAELRKKLGDVVEKGEVVAVIDSREVADAKSDYLAALVALDLQTALFQREKGLYEKKIAAEQSFLKARGAYEEARLHVDLARQKLAALDLSDEEIAELPRQKPSALRRKDIRAPSGGKVIERRVVLGQPVGGEGQEKELYAIADLSILSAEISVAIADLADVREGQRVRLTHGEEAAAEGRIVYIRPTIDHETHSGRAIASFSNEALQLRPGAAMTARVFLTEREAAVRIPRSALVSFEGEQVVFVRAPDGFVKRKVAAGESDRDFVEIQSGLAPGEEVAATNVFVLKAELGKTRLEGLD</sequence>
<dbReference type="Proteomes" id="UP000230709">
    <property type="component" value="Chromosome"/>
</dbReference>
<feature type="domain" description="CzcB-like alpha-helical hairpin" evidence="3">
    <location>
        <begin position="125"/>
        <end position="184"/>
    </location>
</feature>
<dbReference type="Gene3D" id="2.40.420.20">
    <property type="match status" value="1"/>
</dbReference>
<dbReference type="InterPro" id="IPR051909">
    <property type="entry name" value="MFP_Cation_Efflux"/>
</dbReference>
<dbReference type="Pfam" id="PF25973">
    <property type="entry name" value="BSH_CzcB"/>
    <property type="match status" value="1"/>
</dbReference>
<evidence type="ECO:0000313" key="8">
    <source>
        <dbReference type="Proteomes" id="UP000230709"/>
    </source>
</evidence>
<dbReference type="GO" id="GO:0046914">
    <property type="term" value="F:transition metal ion binding"/>
    <property type="evidence" value="ECO:0007669"/>
    <property type="project" value="TreeGrafter"/>
</dbReference>
<dbReference type="FunFam" id="2.40.420.20:FF:000006">
    <property type="entry name" value="RND family efflux transporter MFP subunit"/>
    <property type="match status" value="1"/>
</dbReference>
<dbReference type="Pfam" id="PF25954">
    <property type="entry name" value="Beta-barrel_RND_2"/>
    <property type="match status" value="1"/>
</dbReference>
<dbReference type="GO" id="GO:0030288">
    <property type="term" value="C:outer membrane-bounded periplasmic space"/>
    <property type="evidence" value="ECO:0007669"/>
    <property type="project" value="TreeGrafter"/>
</dbReference>
<dbReference type="GO" id="GO:0022857">
    <property type="term" value="F:transmembrane transporter activity"/>
    <property type="evidence" value="ECO:0007669"/>
    <property type="project" value="InterPro"/>
</dbReference>
<dbReference type="Pfam" id="PF25893">
    <property type="entry name" value="HH_CzcB"/>
    <property type="match status" value="1"/>
</dbReference>
<name>A0A2D2D664_METT3</name>
<dbReference type="KEGG" id="mtw:CQW49_19870"/>
<proteinExistence type="inferred from homology"/>
<comment type="similarity">
    <text evidence="1">Belongs to the membrane fusion protein (MFP) (TC 8.A.1) family.</text>
</comment>
<evidence type="ECO:0000259" key="3">
    <source>
        <dbReference type="Pfam" id="PF25893"/>
    </source>
</evidence>
<dbReference type="InterPro" id="IPR058648">
    <property type="entry name" value="HH_CzcB-like"/>
</dbReference>
<reference evidence="8" key="1">
    <citation type="submission" date="2017-10" db="EMBL/GenBank/DDBJ databases">
        <title>Completed PacBio SMRT sequence of Methylosinus trichosporium OB3b reveals presence of a third large plasmid.</title>
        <authorList>
            <person name="Charles T.C."/>
            <person name="Lynch M.D.J."/>
            <person name="Heil J.R."/>
            <person name="Cheng J."/>
        </authorList>
    </citation>
    <scope>NUCLEOTIDE SEQUENCE [LARGE SCALE GENOMIC DNA]</scope>
    <source>
        <strain evidence="8">OB3b</strain>
    </source>
</reference>
<dbReference type="InterPro" id="IPR058649">
    <property type="entry name" value="CzcB_C"/>
</dbReference>
<feature type="domain" description="CzcB-like C-terminal circularly permuted SH3-like" evidence="6">
    <location>
        <begin position="325"/>
        <end position="385"/>
    </location>
</feature>
<feature type="domain" description="CusB-like beta-barrel" evidence="4">
    <location>
        <begin position="249"/>
        <end position="316"/>
    </location>
</feature>
<evidence type="ECO:0000256" key="2">
    <source>
        <dbReference type="ARBA" id="ARBA00022448"/>
    </source>
</evidence>
<organism evidence="7 8">
    <name type="scientific">Methylosinus trichosporium (strain ATCC 35070 / NCIMB 11131 / UNIQEM 75 / OB3b)</name>
    <dbReference type="NCBI Taxonomy" id="595536"/>
    <lineage>
        <taxon>Bacteria</taxon>
        <taxon>Pseudomonadati</taxon>
        <taxon>Pseudomonadota</taxon>
        <taxon>Alphaproteobacteria</taxon>
        <taxon>Hyphomicrobiales</taxon>
        <taxon>Methylocystaceae</taxon>
        <taxon>Methylosinus</taxon>
    </lineage>
</organism>
<dbReference type="PANTHER" id="PTHR30097">
    <property type="entry name" value="CATION EFFLUX SYSTEM PROTEIN CUSB"/>
    <property type="match status" value="1"/>
</dbReference>
<evidence type="ECO:0000256" key="1">
    <source>
        <dbReference type="ARBA" id="ARBA00009477"/>
    </source>
</evidence>
<dbReference type="GO" id="GO:0016020">
    <property type="term" value="C:membrane"/>
    <property type="evidence" value="ECO:0007669"/>
    <property type="project" value="InterPro"/>
</dbReference>
<dbReference type="NCBIfam" id="TIGR01730">
    <property type="entry name" value="RND_mfp"/>
    <property type="match status" value="1"/>
</dbReference>
<dbReference type="Pfam" id="PF25975">
    <property type="entry name" value="CzcB_C"/>
    <property type="match status" value="1"/>
</dbReference>
<dbReference type="Gene3D" id="2.40.30.170">
    <property type="match status" value="1"/>
</dbReference>
<keyword evidence="2" id="KW-0813">Transport</keyword>
<dbReference type="EMBL" id="CP023737">
    <property type="protein sequence ID" value="ATQ70510.1"/>
    <property type="molecule type" value="Genomic_DNA"/>
</dbReference>
<evidence type="ECO:0000313" key="7">
    <source>
        <dbReference type="EMBL" id="ATQ70510.1"/>
    </source>
</evidence>
<dbReference type="STRING" id="595536.GCA_000178815_01219"/>
<evidence type="ECO:0000259" key="4">
    <source>
        <dbReference type="Pfam" id="PF25954"/>
    </source>
</evidence>